<dbReference type="Gene3D" id="1.10.287.1350">
    <property type="match status" value="1"/>
</dbReference>
<dbReference type="InterPro" id="IPR036390">
    <property type="entry name" value="WH_DNA-bd_sf"/>
</dbReference>
<dbReference type="PANTHER" id="PTHR43712:SF2">
    <property type="entry name" value="O-METHYLTRANSFERASE CICE"/>
    <property type="match status" value="1"/>
</dbReference>
<dbReference type="GO" id="GO:0046983">
    <property type="term" value="F:protein dimerization activity"/>
    <property type="evidence" value="ECO:0007669"/>
    <property type="project" value="InterPro"/>
</dbReference>
<dbReference type="PROSITE" id="PS51683">
    <property type="entry name" value="SAM_OMT_II"/>
    <property type="match status" value="1"/>
</dbReference>
<dbReference type="Proteomes" id="UP000635606">
    <property type="component" value="Unassembled WGS sequence"/>
</dbReference>
<sequence>MVSTSVLIAAIRLGLPEAVGDEPATAEALANKVGAEVDTLTRLLDALECRGVFVRTSDGRYGHNEVSRLLREDDPNSVSYLVQWIGHPLLWPLWPRLDESIRTGEAVFPSIYGKYVFDYIHEDDPAAGMVLGRGMTQASNHTSDAIARSLDLTDATVVADIGGGQGQLLKTVLEHHPAVRGVLFDLPPVVARAHADLRTGPLADRVEIVGGDCRAEVPVVADVYLVKNVLEWDDESSVATLANVVASARPGARVVVIQSLTDHNPEPEVTTALDLLLLLNGAGHKHSTGQVRALLERGGLRYVGVRPTGTFLSSVEAVVPDPSR</sequence>
<evidence type="ECO:0000256" key="1">
    <source>
        <dbReference type="ARBA" id="ARBA00022603"/>
    </source>
</evidence>
<dbReference type="Gene3D" id="1.10.10.10">
    <property type="entry name" value="Winged helix-like DNA-binding domain superfamily/Winged helix DNA-binding domain"/>
    <property type="match status" value="1"/>
</dbReference>
<dbReference type="InterPro" id="IPR029063">
    <property type="entry name" value="SAM-dependent_MTases_sf"/>
</dbReference>
<reference evidence="6" key="1">
    <citation type="submission" date="2021-01" db="EMBL/GenBank/DDBJ databases">
        <title>Whole genome shotgun sequence of Virgisporangium ochraceum NBRC 16418.</title>
        <authorList>
            <person name="Komaki H."/>
            <person name="Tamura T."/>
        </authorList>
    </citation>
    <scope>NUCLEOTIDE SEQUENCE</scope>
    <source>
        <strain evidence="6">NBRC 16418</strain>
    </source>
</reference>
<accession>A0A8J4ECN4</accession>
<evidence type="ECO:0000313" key="6">
    <source>
        <dbReference type="EMBL" id="GIJ70675.1"/>
    </source>
</evidence>
<gene>
    <name evidence="6" type="ORF">Voc01_055920</name>
</gene>
<dbReference type="InterPro" id="IPR016461">
    <property type="entry name" value="COMT-like"/>
</dbReference>
<dbReference type="SUPFAM" id="SSF46785">
    <property type="entry name" value="Winged helix' DNA-binding domain"/>
    <property type="match status" value="1"/>
</dbReference>
<dbReference type="Pfam" id="PF08100">
    <property type="entry name" value="Dimerisation"/>
    <property type="match status" value="1"/>
</dbReference>
<dbReference type="GO" id="GO:0032259">
    <property type="term" value="P:methylation"/>
    <property type="evidence" value="ECO:0007669"/>
    <property type="project" value="UniProtKB-KW"/>
</dbReference>
<keyword evidence="2" id="KW-0808">Transferase</keyword>
<feature type="domain" description="O-methyltransferase C-terminal" evidence="4">
    <location>
        <begin position="94"/>
        <end position="300"/>
    </location>
</feature>
<comment type="caution">
    <text evidence="6">The sequence shown here is derived from an EMBL/GenBank/DDBJ whole genome shotgun (WGS) entry which is preliminary data.</text>
</comment>
<dbReference type="InterPro" id="IPR012967">
    <property type="entry name" value="COMT_dimerisation"/>
</dbReference>
<evidence type="ECO:0000259" key="5">
    <source>
        <dbReference type="Pfam" id="PF08100"/>
    </source>
</evidence>
<organism evidence="6 7">
    <name type="scientific">Virgisporangium ochraceum</name>
    <dbReference type="NCBI Taxonomy" id="65505"/>
    <lineage>
        <taxon>Bacteria</taxon>
        <taxon>Bacillati</taxon>
        <taxon>Actinomycetota</taxon>
        <taxon>Actinomycetes</taxon>
        <taxon>Micromonosporales</taxon>
        <taxon>Micromonosporaceae</taxon>
        <taxon>Virgisporangium</taxon>
    </lineage>
</organism>
<dbReference type="SUPFAM" id="SSF53335">
    <property type="entry name" value="S-adenosyl-L-methionine-dependent methyltransferases"/>
    <property type="match status" value="1"/>
</dbReference>
<evidence type="ECO:0000256" key="3">
    <source>
        <dbReference type="ARBA" id="ARBA00022691"/>
    </source>
</evidence>
<dbReference type="InterPro" id="IPR036388">
    <property type="entry name" value="WH-like_DNA-bd_sf"/>
</dbReference>
<dbReference type="Pfam" id="PF00891">
    <property type="entry name" value="Methyltransf_2"/>
    <property type="match status" value="1"/>
</dbReference>
<dbReference type="CDD" id="cd02440">
    <property type="entry name" value="AdoMet_MTases"/>
    <property type="match status" value="1"/>
</dbReference>
<feature type="domain" description="O-methyltransferase dimerisation" evidence="5">
    <location>
        <begin position="3"/>
        <end position="70"/>
    </location>
</feature>
<protein>
    <submittedName>
        <fullName evidence="6">O-methyltransferase</fullName>
    </submittedName>
</protein>
<dbReference type="EMBL" id="BOPH01000082">
    <property type="protein sequence ID" value="GIJ70675.1"/>
    <property type="molecule type" value="Genomic_DNA"/>
</dbReference>
<keyword evidence="7" id="KW-1185">Reference proteome</keyword>
<dbReference type="PIRSF" id="PIRSF005739">
    <property type="entry name" value="O-mtase"/>
    <property type="match status" value="1"/>
</dbReference>
<proteinExistence type="predicted"/>
<dbReference type="PANTHER" id="PTHR43712">
    <property type="entry name" value="PUTATIVE (AFU_ORTHOLOGUE AFUA_4G14580)-RELATED"/>
    <property type="match status" value="1"/>
</dbReference>
<name>A0A8J4ECN4_9ACTN</name>
<dbReference type="AlphaFoldDB" id="A0A8J4ECN4"/>
<dbReference type="InterPro" id="IPR001077">
    <property type="entry name" value="COMT_C"/>
</dbReference>
<evidence type="ECO:0000313" key="7">
    <source>
        <dbReference type="Proteomes" id="UP000635606"/>
    </source>
</evidence>
<dbReference type="Gene3D" id="3.40.50.150">
    <property type="entry name" value="Vaccinia Virus protein VP39"/>
    <property type="match status" value="1"/>
</dbReference>
<dbReference type="GO" id="GO:0008171">
    <property type="term" value="F:O-methyltransferase activity"/>
    <property type="evidence" value="ECO:0007669"/>
    <property type="project" value="InterPro"/>
</dbReference>
<keyword evidence="3" id="KW-0949">S-adenosyl-L-methionine</keyword>
<evidence type="ECO:0000259" key="4">
    <source>
        <dbReference type="Pfam" id="PF00891"/>
    </source>
</evidence>
<keyword evidence="1" id="KW-0489">Methyltransferase</keyword>
<evidence type="ECO:0000256" key="2">
    <source>
        <dbReference type="ARBA" id="ARBA00022679"/>
    </source>
</evidence>